<name>A0AAJ6NU64_9CYAN</name>
<organism evidence="1 2">
    <name type="scientific">Halotia branconii CENA392</name>
    <dbReference type="NCBI Taxonomy" id="1539056"/>
    <lineage>
        <taxon>Bacteria</taxon>
        <taxon>Bacillati</taxon>
        <taxon>Cyanobacteriota</taxon>
        <taxon>Cyanophyceae</taxon>
        <taxon>Nostocales</taxon>
        <taxon>Nodulariaceae</taxon>
        <taxon>Halotia</taxon>
    </lineage>
</organism>
<evidence type="ECO:0000313" key="2">
    <source>
        <dbReference type="Proteomes" id="UP001223520"/>
    </source>
</evidence>
<proteinExistence type="predicted"/>
<dbReference type="RefSeq" id="WP_281483805.1">
    <property type="nucleotide sequence ID" value="NZ_CP124543.1"/>
</dbReference>
<dbReference type="EMBL" id="CP124543">
    <property type="protein sequence ID" value="WGV26559.1"/>
    <property type="molecule type" value="Genomic_DNA"/>
</dbReference>
<dbReference type="KEGG" id="hbq:QI031_03340"/>
<reference evidence="1 2" key="1">
    <citation type="journal article" date="2023" name="Limnol Oceanogr Lett">
        <title>Environmental adaptations by the intertidal Antarctic cyanobacterium Halotia branconii CENA392 as revealed using long-read genome sequencing.</title>
        <authorList>
            <person name="Dextro R.B."/>
            <person name="Delbaje E."/>
            <person name="Freitas P.N.N."/>
            <person name="Geraldes V."/>
            <person name="Pinto E."/>
            <person name="Long P.F."/>
            <person name="Fiore M.F."/>
        </authorList>
    </citation>
    <scope>NUCLEOTIDE SEQUENCE [LARGE SCALE GENOMIC DNA]</scope>
    <source>
        <strain evidence="1 2">CENA392</strain>
    </source>
</reference>
<gene>
    <name evidence="1" type="ORF">QI031_03340</name>
</gene>
<dbReference type="Proteomes" id="UP001223520">
    <property type="component" value="Chromosome"/>
</dbReference>
<sequence length="58" mass="6891">MFYQKSTSFCERLLDENSGVSESADEMPKLPFFFFAPLRLCVRQIHIFNQQRQNSDRS</sequence>
<protein>
    <submittedName>
        <fullName evidence="1">Uncharacterized protein</fullName>
    </submittedName>
</protein>
<evidence type="ECO:0000313" key="1">
    <source>
        <dbReference type="EMBL" id="WGV26559.1"/>
    </source>
</evidence>
<dbReference type="AlphaFoldDB" id="A0AAJ6NU64"/>
<accession>A0AAJ6NU64</accession>
<keyword evidence="2" id="KW-1185">Reference proteome</keyword>